<accession>A0A3S5APV9</accession>
<dbReference type="EMBL" id="CAAALY010099912">
    <property type="protein sequence ID" value="VEL29052.1"/>
    <property type="molecule type" value="Genomic_DNA"/>
</dbReference>
<sequence>MFALTRVCLQAYTGPPTAEKSVKAAYTHLQSTRPRQHTSMKRGLRKCTISNGVKRNC</sequence>
<comment type="caution">
    <text evidence="1">The sequence shown here is derived from an EMBL/GenBank/DDBJ whole genome shotgun (WGS) entry which is preliminary data.</text>
</comment>
<dbReference type="Proteomes" id="UP000784294">
    <property type="component" value="Unassembled WGS sequence"/>
</dbReference>
<reference evidence="1" key="1">
    <citation type="submission" date="2018-11" db="EMBL/GenBank/DDBJ databases">
        <authorList>
            <consortium name="Pathogen Informatics"/>
        </authorList>
    </citation>
    <scope>NUCLEOTIDE SEQUENCE</scope>
</reference>
<organism evidence="1 2">
    <name type="scientific">Protopolystoma xenopodis</name>
    <dbReference type="NCBI Taxonomy" id="117903"/>
    <lineage>
        <taxon>Eukaryota</taxon>
        <taxon>Metazoa</taxon>
        <taxon>Spiralia</taxon>
        <taxon>Lophotrochozoa</taxon>
        <taxon>Platyhelminthes</taxon>
        <taxon>Monogenea</taxon>
        <taxon>Polyopisthocotylea</taxon>
        <taxon>Polystomatidea</taxon>
        <taxon>Polystomatidae</taxon>
        <taxon>Protopolystoma</taxon>
    </lineage>
</organism>
<evidence type="ECO:0000313" key="1">
    <source>
        <dbReference type="EMBL" id="VEL29052.1"/>
    </source>
</evidence>
<keyword evidence="2" id="KW-1185">Reference proteome</keyword>
<name>A0A3S5APV9_9PLAT</name>
<dbReference type="AlphaFoldDB" id="A0A3S5APV9"/>
<proteinExistence type="predicted"/>
<gene>
    <name evidence="1" type="ORF">PXEA_LOCUS22492</name>
</gene>
<protein>
    <submittedName>
        <fullName evidence="1">Uncharacterized protein</fullName>
    </submittedName>
</protein>
<evidence type="ECO:0000313" key="2">
    <source>
        <dbReference type="Proteomes" id="UP000784294"/>
    </source>
</evidence>